<proteinExistence type="predicted"/>
<organism evidence="1">
    <name type="scientific">Culex pipiens</name>
    <name type="common">House mosquito</name>
    <dbReference type="NCBI Taxonomy" id="7175"/>
    <lineage>
        <taxon>Eukaryota</taxon>
        <taxon>Metazoa</taxon>
        <taxon>Ecdysozoa</taxon>
        <taxon>Arthropoda</taxon>
        <taxon>Hexapoda</taxon>
        <taxon>Insecta</taxon>
        <taxon>Pterygota</taxon>
        <taxon>Neoptera</taxon>
        <taxon>Endopterygota</taxon>
        <taxon>Diptera</taxon>
        <taxon>Nematocera</taxon>
        <taxon>Culicoidea</taxon>
        <taxon>Culicidae</taxon>
        <taxon>Culicinae</taxon>
        <taxon>Culicini</taxon>
        <taxon>Culex</taxon>
        <taxon>Culex</taxon>
    </lineage>
</organism>
<protein>
    <submittedName>
        <fullName evidence="1">(northern house mosquito) hypothetical protein</fullName>
    </submittedName>
</protein>
<dbReference type="EMBL" id="HBUE01301849">
    <property type="protein sequence ID" value="CAG6579343.1"/>
    <property type="molecule type" value="Transcribed_RNA"/>
</dbReference>
<dbReference type="AlphaFoldDB" id="A0A8D8H415"/>
<evidence type="ECO:0000313" key="1">
    <source>
        <dbReference type="EMBL" id="CAG6527621.1"/>
    </source>
</evidence>
<reference evidence="1" key="1">
    <citation type="submission" date="2021-05" db="EMBL/GenBank/DDBJ databases">
        <authorList>
            <person name="Alioto T."/>
            <person name="Alioto T."/>
            <person name="Gomez Garrido J."/>
        </authorList>
    </citation>
    <scope>NUCLEOTIDE SEQUENCE</scope>
</reference>
<name>A0A8D8H415_CULPI</name>
<accession>A0A8D8H415</accession>
<sequence length="136" mass="15029">MFANHDVIQRSRNVETELALSQIVVTVRRDTSSGVTHASQFVIQRVSTQNARNQIPAHASKDSTKVQNQMFVNPSATKDAPTELALLRTPVSVCTDINRLKQPRTRANQAVIPSSLIPTMDNALLRMFCGVTKDTN</sequence>
<dbReference type="EMBL" id="HBUE01195851">
    <property type="protein sequence ID" value="CAG6527621.1"/>
    <property type="molecule type" value="Transcribed_RNA"/>
</dbReference>